<dbReference type="RefSeq" id="WP_284063522.1">
    <property type="nucleotide sequence ID" value="NZ_CP126159.1"/>
</dbReference>
<dbReference type="SUPFAM" id="SSF53623">
    <property type="entry name" value="MurD-like peptide ligases, catalytic domain"/>
    <property type="match status" value="1"/>
</dbReference>
<keyword evidence="2" id="KW-0436">Ligase</keyword>
<organism evidence="2 3">
    <name type="scientific">Halobaculum halobium</name>
    <dbReference type="NCBI Taxonomy" id="3032281"/>
    <lineage>
        <taxon>Archaea</taxon>
        <taxon>Methanobacteriati</taxon>
        <taxon>Methanobacteriota</taxon>
        <taxon>Stenosarchaea group</taxon>
        <taxon>Halobacteria</taxon>
        <taxon>Halobacteriales</taxon>
        <taxon>Haloferacaceae</taxon>
        <taxon>Halobaculum</taxon>
    </lineage>
</organism>
<dbReference type="GO" id="GO:0016874">
    <property type="term" value="F:ligase activity"/>
    <property type="evidence" value="ECO:0007669"/>
    <property type="project" value="UniProtKB-KW"/>
</dbReference>
<dbReference type="InterPro" id="IPR008337">
    <property type="entry name" value="Capsule_biosynth_CapB"/>
</dbReference>
<name>A0ABD5T610_9EURY</name>
<reference evidence="2 3" key="1">
    <citation type="journal article" date="2019" name="Int. J. Syst. Evol. Microbiol.">
        <title>The Global Catalogue of Microorganisms (GCM) 10K type strain sequencing project: providing services to taxonomists for standard genome sequencing and annotation.</title>
        <authorList>
            <consortium name="The Broad Institute Genomics Platform"/>
            <consortium name="The Broad Institute Genome Sequencing Center for Infectious Disease"/>
            <person name="Wu L."/>
            <person name="Ma J."/>
        </authorList>
    </citation>
    <scope>NUCLEOTIDE SEQUENCE [LARGE SCALE GENOMIC DNA]</scope>
    <source>
        <strain evidence="2 3">SYNS20</strain>
    </source>
</reference>
<dbReference type="InterPro" id="IPR050061">
    <property type="entry name" value="MurCDEF_pg_biosynth"/>
</dbReference>
<dbReference type="PANTHER" id="PTHR43445">
    <property type="entry name" value="UDP-N-ACETYLMURAMATE--L-ALANINE LIGASE-RELATED"/>
    <property type="match status" value="1"/>
</dbReference>
<evidence type="ECO:0000313" key="2">
    <source>
        <dbReference type="EMBL" id="MFC6784701.1"/>
    </source>
</evidence>
<gene>
    <name evidence="2" type="ORF">ACFQFD_01455</name>
</gene>
<dbReference type="EMBL" id="JBHSWX010000001">
    <property type="protein sequence ID" value="MFC6784701.1"/>
    <property type="molecule type" value="Genomic_DNA"/>
</dbReference>
<evidence type="ECO:0000313" key="3">
    <source>
        <dbReference type="Proteomes" id="UP001596443"/>
    </source>
</evidence>
<dbReference type="InterPro" id="IPR036913">
    <property type="entry name" value="YegP-like_sf"/>
</dbReference>
<dbReference type="GeneID" id="81211418"/>
<dbReference type="PANTHER" id="PTHR43445:SF1">
    <property type="entry name" value="PGA SYNTHASE CAPB"/>
    <property type="match status" value="1"/>
</dbReference>
<dbReference type="Proteomes" id="UP001596443">
    <property type="component" value="Unassembled WGS sequence"/>
</dbReference>
<protein>
    <submittedName>
        <fullName evidence="2">Mur ligase family protein</fullName>
    </submittedName>
</protein>
<dbReference type="Gene3D" id="2.30.29.80">
    <property type="match status" value="1"/>
</dbReference>
<dbReference type="SUPFAM" id="SSF160113">
    <property type="entry name" value="YegP-like"/>
    <property type="match status" value="1"/>
</dbReference>
<evidence type="ECO:0000256" key="1">
    <source>
        <dbReference type="SAM" id="MobiDB-lite"/>
    </source>
</evidence>
<accession>A0ABD5T610</accession>
<dbReference type="AlphaFoldDB" id="A0ABD5T610"/>
<sequence length="526" mass="58477">MNASAAFEVFRTETGWRWRLRHDEAVVAVSDGAYETAGGAREGVDRVRGAMAELEYIETSLAPPAKPRIRVESAESGAFHSWSLVDGDETLAIAQHTYPTREEARSEAMDVEQLAFGALPVYLVGADDEGVDFDPFDVGLSQVGGVLSTLLRRGREHRRYLESIDTRIVVSGIRGKSSTTRRLDDVFNRRGYDTLTKITGNQPHLIRNGDVIPIRRNGPHTTLYENINVLREFGPQLERYTPKDVAIFENQGITEYTTRLINERFVRPHVVVIANVRQDHQDTLGKTLPDIARAFARTVPSDTTVVCGEQNPVLYDYMRAEVEDQGATMVPVDIPPEHDGRIGAETVYATNTVLRELGYRPVPDEQLGAYLDAIQPEWVRLPGGRVFNGAEVNDIESTEAVRDALVGDDSVLPFVFLRSDRRSRTASFAAYLDTLAERDLIDHAHCAGDYTDVFARNVSIPVERHDRSEGADAVLDDLLDSEEPVLLMGNTVDDFMRDMEAEIESRAQIAEAEPDPESVVVPAPSE</sequence>
<proteinExistence type="predicted"/>
<dbReference type="PRINTS" id="PR01758">
    <property type="entry name" value="CAPSULEPROTB"/>
</dbReference>
<dbReference type="Gene3D" id="3.40.1190.10">
    <property type="entry name" value="Mur-like, catalytic domain"/>
    <property type="match status" value="1"/>
</dbReference>
<dbReference type="InterPro" id="IPR036565">
    <property type="entry name" value="Mur-like_cat_sf"/>
</dbReference>
<comment type="caution">
    <text evidence="2">The sequence shown here is derived from an EMBL/GenBank/DDBJ whole genome shotgun (WGS) entry which is preliminary data.</text>
</comment>
<keyword evidence="3" id="KW-1185">Reference proteome</keyword>
<feature type="region of interest" description="Disordered" evidence="1">
    <location>
        <begin position="507"/>
        <end position="526"/>
    </location>
</feature>